<name>A0AA86L360_9SPHN</name>
<keyword evidence="2" id="KW-1185">Reference proteome</keyword>
<evidence type="ECO:0008006" key="3">
    <source>
        <dbReference type="Google" id="ProtNLM"/>
    </source>
</evidence>
<organism evidence="1 2">
    <name type="scientific">Sphingopyxis granuli</name>
    <dbReference type="NCBI Taxonomy" id="267128"/>
    <lineage>
        <taxon>Bacteria</taxon>
        <taxon>Pseudomonadati</taxon>
        <taxon>Pseudomonadota</taxon>
        <taxon>Alphaproteobacteria</taxon>
        <taxon>Sphingomonadales</taxon>
        <taxon>Sphingomonadaceae</taxon>
        <taxon>Sphingopyxis</taxon>
    </lineage>
</organism>
<dbReference type="Proteomes" id="UP000058599">
    <property type="component" value="Chromosome"/>
</dbReference>
<proteinExistence type="predicted"/>
<gene>
    <name evidence="1" type="ORF">SGRAN_2406</name>
</gene>
<sequence length="210" mass="22808">MTGDDESEVSLYPDLRDPRVMVAVPRDRRAAMTALWALAERLGKLVRDAREPLIAQIKLAWWRDMMATLENDPTALPKGEPLLAELQTDWAGKAGLGALPDAAEALLLADDGAVRSAAACDFGTALFALSGGGGGERWGLVWAATLQGEAEAAHRLFADARDRPRPSRAAVGHRALLMLDRWAGAIAAHGGERRWRREELLLFRIGLLGR</sequence>
<evidence type="ECO:0000313" key="2">
    <source>
        <dbReference type="Proteomes" id="UP000058599"/>
    </source>
</evidence>
<dbReference type="KEGG" id="sgi:SGRAN_2406"/>
<dbReference type="AlphaFoldDB" id="A0AA86L360"/>
<dbReference type="RefSeq" id="WP_067183968.1">
    <property type="nucleotide sequence ID" value="NZ_CP012199.1"/>
</dbReference>
<reference evidence="1 2" key="1">
    <citation type="journal article" date="2016" name="BMC Genomics">
        <title>Genomic analysis of the nitrate-respiring Sphingopyxis granuli (formerly Sphingomonas macrogoltabida) strain TFA.</title>
        <authorList>
            <person name="Garcia-Romero I."/>
            <person name="Perez-Pulido A.J."/>
            <person name="Gonzalez-Flores Y.E."/>
            <person name="Reyes-Ramirez F."/>
            <person name="Santero E."/>
            <person name="Floriano B."/>
        </authorList>
    </citation>
    <scope>NUCLEOTIDE SEQUENCE [LARGE SCALE GENOMIC DNA]</scope>
    <source>
        <strain evidence="1 2">TFA</strain>
    </source>
</reference>
<accession>A0AA86L360</accession>
<evidence type="ECO:0000313" key="1">
    <source>
        <dbReference type="EMBL" id="AMG74769.1"/>
    </source>
</evidence>
<dbReference type="EMBL" id="CP012199">
    <property type="protein sequence ID" value="AMG74769.1"/>
    <property type="molecule type" value="Genomic_DNA"/>
</dbReference>
<protein>
    <recommendedName>
        <fullName evidence="3">Phytoene synthase</fullName>
    </recommendedName>
</protein>